<dbReference type="GO" id="GO:0004175">
    <property type="term" value="F:endopeptidase activity"/>
    <property type="evidence" value="ECO:0007669"/>
    <property type="project" value="UniProtKB-ARBA"/>
</dbReference>
<dbReference type="PANTHER" id="PTHR35797:SF1">
    <property type="entry name" value="PROTEASE"/>
    <property type="match status" value="1"/>
</dbReference>
<keyword evidence="4" id="KW-1185">Reference proteome</keyword>
<dbReference type="EMBL" id="CP018139">
    <property type="protein sequence ID" value="APE29630.1"/>
    <property type="molecule type" value="Genomic_DNA"/>
</dbReference>
<feature type="domain" description="CAAX prenyl protease 2/Lysostaphin resistance protein A-like" evidence="2">
    <location>
        <begin position="119"/>
        <end position="216"/>
    </location>
</feature>
<evidence type="ECO:0000259" key="2">
    <source>
        <dbReference type="Pfam" id="PF02517"/>
    </source>
</evidence>
<proteinExistence type="predicted"/>
<dbReference type="Pfam" id="PF02517">
    <property type="entry name" value="Rce1-like"/>
    <property type="match status" value="1"/>
</dbReference>
<keyword evidence="3" id="KW-0645">Protease</keyword>
<sequence length="273" mass="30241">MRQRDLIPFVALTFLIAWGILGLYLFAAEPMTRLFGRLTGSHPLFYLAVYAPAIAALAVVHRRHGVDGLRRFLSRLLQWRASLAWYAFLVIVVPLVFYLSALFKEGAWPTLFPFDSPAAYLVALLLMAIKGPLEELGWRGMALPLLQRSMAPIWASLVVGGIWAAWHLPAFLLSGTPQSGWSLLPFLVGTVALSVIVTPLFNGSRGSLLLPAIFHLQLINPLWPDAQPYDTWGFVAVAVVVVWLNREAMFTRRGAITTVVPARRPGPPHGTRL</sequence>
<organism evidence="3 4">
    <name type="scientific">Halomonas aestuarii</name>
    <dbReference type="NCBI Taxonomy" id="1897729"/>
    <lineage>
        <taxon>Bacteria</taxon>
        <taxon>Pseudomonadati</taxon>
        <taxon>Pseudomonadota</taxon>
        <taxon>Gammaproteobacteria</taxon>
        <taxon>Oceanospirillales</taxon>
        <taxon>Halomonadaceae</taxon>
        <taxon>Halomonas</taxon>
    </lineage>
</organism>
<keyword evidence="1" id="KW-0472">Membrane</keyword>
<feature type="transmembrane region" description="Helical" evidence="1">
    <location>
        <begin position="7"/>
        <end position="27"/>
    </location>
</feature>
<protein>
    <submittedName>
        <fullName evidence="3">CAAX protease family protein</fullName>
    </submittedName>
</protein>
<feature type="transmembrane region" description="Helical" evidence="1">
    <location>
        <begin position="229"/>
        <end position="245"/>
    </location>
</feature>
<feature type="transmembrane region" description="Helical" evidence="1">
    <location>
        <begin position="150"/>
        <end position="168"/>
    </location>
</feature>
<dbReference type="Proteomes" id="UP000181985">
    <property type="component" value="Chromosome"/>
</dbReference>
<accession>A0A1J0VC72</accession>
<keyword evidence="1" id="KW-0812">Transmembrane</keyword>
<gene>
    <name evidence="3" type="ORF">BOX17_00865</name>
</gene>
<evidence type="ECO:0000313" key="4">
    <source>
        <dbReference type="Proteomes" id="UP000181985"/>
    </source>
</evidence>
<name>A0A1J0VC72_9GAMM</name>
<dbReference type="GO" id="GO:0006508">
    <property type="term" value="P:proteolysis"/>
    <property type="evidence" value="ECO:0007669"/>
    <property type="project" value="UniProtKB-KW"/>
</dbReference>
<dbReference type="OrthoDB" id="3693644at2"/>
<dbReference type="RefSeq" id="WP_071941617.1">
    <property type="nucleotide sequence ID" value="NZ_CP018139.1"/>
</dbReference>
<dbReference type="GO" id="GO:0080120">
    <property type="term" value="P:CAAX-box protein maturation"/>
    <property type="evidence" value="ECO:0007669"/>
    <property type="project" value="UniProtKB-ARBA"/>
</dbReference>
<dbReference type="InterPro" id="IPR042150">
    <property type="entry name" value="MmRce1-like"/>
</dbReference>
<keyword evidence="3" id="KW-0378">Hydrolase</keyword>
<dbReference type="KEGG" id="hsi:BOX17_00865"/>
<dbReference type="AlphaFoldDB" id="A0A1J0VC72"/>
<keyword evidence="1" id="KW-1133">Transmembrane helix</keyword>
<feature type="transmembrane region" description="Helical" evidence="1">
    <location>
        <begin position="43"/>
        <end position="62"/>
    </location>
</feature>
<dbReference type="InterPro" id="IPR003675">
    <property type="entry name" value="Rce1/LyrA-like_dom"/>
</dbReference>
<feature type="transmembrane region" description="Helical" evidence="1">
    <location>
        <begin position="83"/>
        <end position="101"/>
    </location>
</feature>
<feature type="transmembrane region" description="Helical" evidence="1">
    <location>
        <begin position="180"/>
        <end position="201"/>
    </location>
</feature>
<reference evidence="4" key="1">
    <citation type="submission" date="2016-11" db="EMBL/GenBank/DDBJ databases">
        <title>Halolamina sediminis sp. nov., an extremely halophilic archaeon isolated from solar salt.</title>
        <authorList>
            <person name="Koh H.-W."/>
            <person name="Rani S."/>
            <person name="Park S.-J."/>
        </authorList>
    </citation>
    <scope>NUCLEOTIDE SEQUENCE [LARGE SCALE GENOMIC DNA]</scope>
    <source>
        <strain evidence="4">Hb3</strain>
    </source>
</reference>
<dbReference type="PANTHER" id="PTHR35797">
    <property type="entry name" value="PROTEASE-RELATED"/>
    <property type="match status" value="1"/>
</dbReference>
<evidence type="ECO:0000256" key="1">
    <source>
        <dbReference type="SAM" id="Phobius"/>
    </source>
</evidence>
<evidence type="ECO:0000313" key="3">
    <source>
        <dbReference type="EMBL" id="APE29630.1"/>
    </source>
</evidence>